<keyword evidence="2" id="KW-1185">Reference proteome</keyword>
<comment type="caution">
    <text evidence="1">The sequence shown here is derived from an EMBL/GenBank/DDBJ whole genome shotgun (WGS) entry which is preliminary data.</text>
</comment>
<organism evidence="1 2">
    <name type="scientific">Allosphingosinicella humi</name>
    <dbReference type="NCBI Taxonomy" id="2068657"/>
    <lineage>
        <taxon>Bacteria</taxon>
        <taxon>Pseudomonadati</taxon>
        <taxon>Pseudomonadota</taxon>
        <taxon>Alphaproteobacteria</taxon>
        <taxon>Sphingomonadales</taxon>
        <taxon>Sphingomonadaceae</taxon>
        <taxon>Allosphingosinicella</taxon>
    </lineage>
</organism>
<proteinExistence type="predicted"/>
<reference evidence="1 2" key="1">
    <citation type="submission" date="2018-05" db="EMBL/GenBank/DDBJ databases">
        <title>Genome of Sphingosinicella humi QZX222.</title>
        <authorList>
            <person name="Qiao Z."/>
            <person name="Wang G."/>
        </authorList>
    </citation>
    <scope>NUCLEOTIDE SEQUENCE [LARGE SCALE GENOMIC DNA]</scope>
    <source>
        <strain evidence="1 2">QZX222</strain>
    </source>
</reference>
<protein>
    <submittedName>
        <fullName evidence="1">Uncharacterized protein</fullName>
    </submittedName>
</protein>
<accession>A0A2U2J4J9</accession>
<evidence type="ECO:0000313" key="2">
    <source>
        <dbReference type="Proteomes" id="UP000245916"/>
    </source>
</evidence>
<dbReference type="OrthoDB" id="7423147at2"/>
<dbReference type="AlphaFoldDB" id="A0A2U2J4J9"/>
<dbReference type="EMBL" id="QFFF01000001">
    <property type="protein sequence ID" value="PWG03270.1"/>
    <property type="molecule type" value="Genomic_DNA"/>
</dbReference>
<gene>
    <name evidence="1" type="ORF">DF286_10630</name>
</gene>
<dbReference type="Proteomes" id="UP000245916">
    <property type="component" value="Unassembled WGS sequence"/>
</dbReference>
<sequence>MFTSHNRRSGPMLFVEMAEFASFPESAQRYIRRSLGVALHRPDAVRRWGRNSVETARIEAQQQVYKCLDGIAALIPDDDNIAETARLIGPLVALSAFDLSEGRLSNFAAYRFLYERLIGAAVRPWLPSAFCAASALPHLHPKLRRELLQSLPCTAMTAPGWSLREPAFFPEWIDKVEDSIDA</sequence>
<evidence type="ECO:0000313" key="1">
    <source>
        <dbReference type="EMBL" id="PWG03270.1"/>
    </source>
</evidence>
<dbReference type="RefSeq" id="WP_109271408.1">
    <property type="nucleotide sequence ID" value="NZ_QFFF01000001.1"/>
</dbReference>
<name>A0A2U2J4J9_9SPHN</name>